<dbReference type="OrthoDB" id="10654024at2759"/>
<name>A0A1X2HR68_9FUNG</name>
<protein>
    <submittedName>
        <fullName evidence="2">Uncharacterized protein</fullName>
    </submittedName>
</protein>
<comment type="caution">
    <text evidence="2">The sequence shown here is derived from an EMBL/GenBank/DDBJ whole genome shotgun (WGS) entry which is preliminary data.</text>
</comment>
<proteinExistence type="predicted"/>
<accession>A0A1X2HR68</accession>
<feature type="compositionally biased region" description="Low complexity" evidence="1">
    <location>
        <begin position="201"/>
        <end position="211"/>
    </location>
</feature>
<evidence type="ECO:0000256" key="1">
    <source>
        <dbReference type="SAM" id="MobiDB-lite"/>
    </source>
</evidence>
<reference evidence="2 3" key="1">
    <citation type="submission" date="2016-07" db="EMBL/GenBank/DDBJ databases">
        <title>Pervasive Adenine N6-methylation of Active Genes in Fungi.</title>
        <authorList>
            <consortium name="DOE Joint Genome Institute"/>
            <person name="Mondo S.J."/>
            <person name="Dannebaum R.O."/>
            <person name="Kuo R.C."/>
            <person name="Labutti K."/>
            <person name="Haridas S."/>
            <person name="Kuo A."/>
            <person name="Salamov A."/>
            <person name="Ahrendt S.R."/>
            <person name="Lipzen A."/>
            <person name="Sullivan W."/>
            <person name="Andreopoulos W.B."/>
            <person name="Clum A."/>
            <person name="Lindquist E."/>
            <person name="Daum C."/>
            <person name="Ramamoorthy G.K."/>
            <person name="Gryganskyi A."/>
            <person name="Culley D."/>
            <person name="Magnuson J.K."/>
            <person name="James T.Y."/>
            <person name="O'Malley M.A."/>
            <person name="Stajich J.E."/>
            <person name="Spatafora J.W."/>
            <person name="Visel A."/>
            <person name="Grigoriev I.V."/>
        </authorList>
    </citation>
    <scope>NUCLEOTIDE SEQUENCE [LARGE SCALE GENOMIC DNA]</scope>
    <source>
        <strain evidence="2 3">NRRL 1336</strain>
    </source>
</reference>
<feature type="region of interest" description="Disordered" evidence="1">
    <location>
        <begin position="148"/>
        <end position="211"/>
    </location>
</feature>
<evidence type="ECO:0000313" key="2">
    <source>
        <dbReference type="EMBL" id="ORZ02086.1"/>
    </source>
</evidence>
<dbReference type="Proteomes" id="UP000193560">
    <property type="component" value="Unassembled WGS sequence"/>
</dbReference>
<feature type="compositionally biased region" description="Low complexity" evidence="1">
    <location>
        <begin position="156"/>
        <end position="168"/>
    </location>
</feature>
<feature type="compositionally biased region" description="Low complexity" evidence="1">
    <location>
        <begin position="54"/>
        <end position="65"/>
    </location>
</feature>
<feature type="compositionally biased region" description="Polar residues" evidence="1">
    <location>
        <begin position="71"/>
        <end position="80"/>
    </location>
</feature>
<evidence type="ECO:0000313" key="3">
    <source>
        <dbReference type="Proteomes" id="UP000193560"/>
    </source>
</evidence>
<feature type="compositionally biased region" description="Low complexity" evidence="1">
    <location>
        <begin position="81"/>
        <end position="106"/>
    </location>
</feature>
<feature type="region of interest" description="Disordered" evidence="1">
    <location>
        <begin position="43"/>
        <end position="106"/>
    </location>
</feature>
<organism evidence="2 3">
    <name type="scientific">Absidia repens</name>
    <dbReference type="NCBI Taxonomy" id="90262"/>
    <lineage>
        <taxon>Eukaryota</taxon>
        <taxon>Fungi</taxon>
        <taxon>Fungi incertae sedis</taxon>
        <taxon>Mucoromycota</taxon>
        <taxon>Mucoromycotina</taxon>
        <taxon>Mucoromycetes</taxon>
        <taxon>Mucorales</taxon>
        <taxon>Cunninghamellaceae</taxon>
        <taxon>Absidia</taxon>
    </lineage>
</organism>
<dbReference type="AlphaFoldDB" id="A0A1X2HR68"/>
<sequence length="443" mass="49661">MKTSNTPSPLLCRGVYTFTAIQSQPKNVLTEYILQLSHSIRGVRHNSFSPPPAQQQQQQPQQSPQEGAALSDTSTIPSHCSTSNTGTNSSTNDDKSSNTSTSQLSISLHAPRGSPFVVDGINTSGRFYQLQLSYLSFVIIHTYQPSPQRRSQLRETQPQPQLQTPSPLYSAEKKRRHKHTEEDKSRRSSAKKQYIERESPIDSSPSSSVPAAAGTVNTVHVAVCPTSIDSDQEQIENVTLLNIAETMAALFFHERFWSENIQCRDHTPKLADSEAAYLGETLLSASKQLPPPAPTYLADGKVFVNASGLELLLFEAPGEIWNKRQGRHSKDHIKGGVWFLCNDSCYSQQYWKRPRATKPCFDGKIISFERMAKVKVTTNHDDKREAIQWITFFWKGMLELSLHAIHRLRDSSDANYLLLEGSDELNQRPLLPSFLKSSKVETC</sequence>
<gene>
    <name evidence="2" type="ORF">BCR42DRAFT_444369</name>
</gene>
<dbReference type="EMBL" id="MCGE01000054">
    <property type="protein sequence ID" value="ORZ02086.1"/>
    <property type="molecule type" value="Genomic_DNA"/>
</dbReference>
<keyword evidence="3" id="KW-1185">Reference proteome</keyword>